<evidence type="ECO:0000256" key="5">
    <source>
        <dbReference type="ARBA" id="ARBA00022692"/>
    </source>
</evidence>
<organism evidence="10 11">
    <name type="scientific">Serinibacter arcticus</name>
    <dbReference type="NCBI Taxonomy" id="1655435"/>
    <lineage>
        <taxon>Bacteria</taxon>
        <taxon>Bacillati</taxon>
        <taxon>Actinomycetota</taxon>
        <taxon>Actinomycetes</taxon>
        <taxon>Micrococcales</taxon>
        <taxon>Beutenbergiaceae</taxon>
        <taxon>Serinibacter</taxon>
    </lineage>
</organism>
<evidence type="ECO:0000256" key="8">
    <source>
        <dbReference type="SAM" id="MobiDB-lite"/>
    </source>
</evidence>
<evidence type="ECO:0000256" key="2">
    <source>
        <dbReference type="ARBA" id="ARBA00007935"/>
    </source>
</evidence>
<feature type="transmembrane region" description="Helical" evidence="9">
    <location>
        <begin position="328"/>
        <end position="346"/>
    </location>
</feature>
<feature type="transmembrane region" description="Helical" evidence="9">
    <location>
        <begin position="112"/>
        <end position="133"/>
    </location>
</feature>
<name>A0A2U1ZXX7_9MICO</name>
<evidence type="ECO:0000256" key="7">
    <source>
        <dbReference type="ARBA" id="ARBA00023136"/>
    </source>
</evidence>
<gene>
    <name evidence="10" type="ORF">C8046_15540</name>
</gene>
<dbReference type="CDD" id="cd06550">
    <property type="entry name" value="TM_ABC_iron-siderophores_like"/>
    <property type="match status" value="1"/>
</dbReference>
<feature type="transmembrane region" description="Helical" evidence="9">
    <location>
        <begin position="33"/>
        <end position="52"/>
    </location>
</feature>
<dbReference type="GO" id="GO:0005886">
    <property type="term" value="C:plasma membrane"/>
    <property type="evidence" value="ECO:0007669"/>
    <property type="project" value="UniProtKB-SubCell"/>
</dbReference>
<feature type="transmembrane region" description="Helical" evidence="9">
    <location>
        <begin position="299"/>
        <end position="319"/>
    </location>
</feature>
<keyword evidence="6 9" id="KW-1133">Transmembrane helix</keyword>
<dbReference type="OrthoDB" id="9782305at2"/>
<feature type="region of interest" description="Disordered" evidence="8">
    <location>
        <begin position="1"/>
        <end position="23"/>
    </location>
</feature>
<dbReference type="AlphaFoldDB" id="A0A2U1ZXX7"/>
<feature type="transmembrane region" description="Helical" evidence="9">
    <location>
        <begin position="86"/>
        <end position="105"/>
    </location>
</feature>
<evidence type="ECO:0000256" key="3">
    <source>
        <dbReference type="ARBA" id="ARBA00022448"/>
    </source>
</evidence>
<keyword evidence="4" id="KW-1003">Cell membrane</keyword>
<keyword evidence="3" id="KW-0813">Transport</keyword>
<comment type="caution">
    <text evidence="10">The sequence shown here is derived from an EMBL/GenBank/DDBJ whole genome shotgun (WGS) entry which is preliminary data.</text>
</comment>
<dbReference type="Gene3D" id="1.10.3470.10">
    <property type="entry name" value="ABC transporter involved in vitamin B12 uptake, BtuC"/>
    <property type="match status" value="1"/>
</dbReference>
<dbReference type="GO" id="GO:0022857">
    <property type="term" value="F:transmembrane transporter activity"/>
    <property type="evidence" value="ECO:0007669"/>
    <property type="project" value="InterPro"/>
</dbReference>
<dbReference type="GO" id="GO:0033214">
    <property type="term" value="P:siderophore-iron import into cell"/>
    <property type="evidence" value="ECO:0007669"/>
    <property type="project" value="TreeGrafter"/>
</dbReference>
<feature type="transmembrane region" description="Helical" evidence="9">
    <location>
        <begin position="217"/>
        <end position="237"/>
    </location>
</feature>
<accession>A0A2U1ZXX7</accession>
<dbReference type="InterPro" id="IPR000522">
    <property type="entry name" value="ABC_transptr_permease_BtuC"/>
</dbReference>
<feature type="transmembrane region" description="Helical" evidence="9">
    <location>
        <begin position="258"/>
        <end position="279"/>
    </location>
</feature>
<protein>
    <submittedName>
        <fullName evidence="10">Iron ABC transporter permease</fullName>
    </submittedName>
</protein>
<dbReference type="EMBL" id="PYHR01000002">
    <property type="protein sequence ID" value="PWD51847.1"/>
    <property type="molecule type" value="Genomic_DNA"/>
</dbReference>
<evidence type="ECO:0000256" key="9">
    <source>
        <dbReference type="SAM" id="Phobius"/>
    </source>
</evidence>
<dbReference type="Pfam" id="PF01032">
    <property type="entry name" value="FecCD"/>
    <property type="match status" value="1"/>
</dbReference>
<dbReference type="PANTHER" id="PTHR30472:SF1">
    <property type="entry name" value="FE(3+) DICITRATE TRANSPORT SYSTEM PERMEASE PROTEIN FECC-RELATED"/>
    <property type="match status" value="1"/>
</dbReference>
<reference evidence="10 11" key="1">
    <citation type="submission" date="2018-03" db="EMBL/GenBank/DDBJ databases">
        <title>Genome assembly of novel Miniimonas species PCH200.</title>
        <authorList>
            <person name="Thakur V."/>
            <person name="Kumar V."/>
            <person name="Singh D."/>
        </authorList>
    </citation>
    <scope>NUCLEOTIDE SEQUENCE [LARGE SCALE GENOMIC DNA]</scope>
    <source>
        <strain evidence="10 11">PCH200</strain>
    </source>
</reference>
<dbReference type="Proteomes" id="UP000245166">
    <property type="component" value="Unassembled WGS sequence"/>
</dbReference>
<evidence type="ECO:0000313" key="10">
    <source>
        <dbReference type="EMBL" id="PWD51847.1"/>
    </source>
</evidence>
<evidence type="ECO:0000256" key="4">
    <source>
        <dbReference type="ARBA" id="ARBA00022475"/>
    </source>
</evidence>
<proteinExistence type="inferred from homology"/>
<evidence type="ECO:0000256" key="6">
    <source>
        <dbReference type="ARBA" id="ARBA00022989"/>
    </source>
</evidence>
<evidence type="ECO:0000313" key="11">
    <source>
        <dbReference type="Proteomes" id="UP000245166"/>
    </source>
</evidence>
<keyword evidence="11" id="KW-1185">Reference proteome</keyword>
<dbReference type="SUPFAM" id="SSF81345">
    <property type="entry name" value="ABC transporter involved in vitamin B12 uptake, BtuC"/>
    <property type="match status" value="1"/>
</dbReference>
<dbReference type="FunFam" id="1.10.3470.10:FF:000001">
    <property type="entry name" value="Vitamin B12 ABC transporter permease BtuC"/>
    <property type="match status" value="1"/>
</dbReference>
<feature type="transmembrane region" description="Helical" evidence="9">
    <location>
        <begin position="139"/>
        <end position="158"/>
    </location>
</feature>
<dbReference type="RefSeq" id="WP_109230228.1">
    <property type="nucleotide sequence ID" value="NZ_PYHR01000002.1"/>
</dbReference>
<evidence type="ECO:0000256" key="1">
    <source>
        <dbReference type="ARBA" id="ARBA00004651"/>
    </source>
</evidence>
<dbReference type="InterPro" id="IPR037294">
    <property type="entry name" value="ABC_BtuC-like"/>
</dbReference>
<keyword evidence="5 9" id="KW-0812">Transmembrane</keyword>
<comment type="similarity">
    <text evidence="2">Belongs to the binding-protein-dependent transport system permease family. FecCD subfamily.</text>
</comment>
<keyword evidence="7 9" id="KW-0472">Membrane</keyword>
<comment type="subcellular location">
    <subcellularLocation>
        <location evidence="1">Cell membrane</location>
        <topology evidence="1">Multi-pass membrane protein</topology>
    </subcellularLocation>
</comment>
<dbReference type="PANTHER" id="PTHR30472">
    <property type="entry name" value="FERRIC ENTEROBACTIN TRANSPORT SYSTEM PERMEASE PROTEIN"/>
    <property type="match status" value="1"/>
</dbReference>
<sequence length="353" mass="35635">MSVVGQEQGRAARPDPARPSSHRFATAWGRPTVLLVGLGLLVLVVGLSIAIGSNPLPLSTVWSALRAPDGSFEAAVVDSRLPRTQLGLLVGAALAVSGCLIQGVTRNPLGDPGLLGINTGAAAAVVTLAAVSGISSGPILTLVAVLGAFAAALVVYGVGSAGRASTPVRLVLAGAAVTAVTGAYIQALTLINPEVFATYRYWAIGSIVGQHPSTVTLLWPFVLAGLVAAFLLGRPLNTLSMGEETAVALGARTGRTRLAAAVVATVLAGVTTAAVGPIGFVGLAVPHMVRPFVGSDHRWLLPASAVYGAVLVLAADVLGRVIARPSEIAVGIVVAFIGAPFLYLAVRHSRSGL</sequence>
<feature type="transmembrane region" description="Helical" evidence="9">
    <location>
        <begin position="170"/>
        <end position="191"/>
    </location>
</feature>